<feature type="compositionally biased region" description="Polar residues" evidence="1">
    <location>
        <begin position="1042"/>
        <end position="1055"/>
    </location>
</feature>
<sequence length="1293" mass="142963">MNVISPKKLIEVALPLDAINKAAAREKSIRHGHPSTLHLWWARRPLAAARAVIFAQLVHDPEDLWRCQNPGVEPNAQHKGHWTRRRAELFALIDELVQWENTTNEAVLEKARAEIRRAWRETCELNKHHPDAATLFNPEKMPGLHDPFAGGGAIPLEAQRLGLEAYASDLNPIAVLINKAMIEIPPKFAGMKPVCLTQRRKDAKKDFFDSFLRGSASLREVSYSGAQGLAEDVRYYGQWMRDEAFKRIGHLYPPIEITTAMVQERPDLKPYEGEKLTVIAWLWARTVRSPNPAFSHVEVPLASTFILSSKPGKEAYVQPVILGARPSRPYVQEKAGETPTLPAEGVGEMPTLPPYIFTVKVGKPPAEAKAGTKAARGANFRCLMSSVPIHGDYIKAEAMAGRMGQKLMAIVAEGTRGRVYLSPVTEHEAIAKAVDPGNAAEAIHVPIANDPRALWCLLYGLTHFDHLFTPRQLVALTTFSDLVGEAREKIYRDALASRPSRPIHKRKLPHWEAGEVPQSITFRLADSLPAALLEQWRDELAHLPPAQQDSARRERIEAALDQAQGECLLRDPQNARIVADALYHFDGTRYRLHAWVVMPNHVHVLITPLFGNSLSSILHSWKSFTAKEINKRTGRTGVVWQQEYYDRMIRNDEHFAAVVEYIHNNPVKAGLCASAEDWEFGSAWSGEERADMDMGARASRPYLHGGDGEERAGRPCSQDDMPLDAGGTGARAYAEAVSVYLAFIIDKMADLGNNLCRWEPVAQCPRQLFGQQAIPMIWDFAEANAFGNSSGSWDVFVDGFYKAFRKSFEATRDRPGGYALQAESQTQNNSIDRFISTDPPYYDNIGYADLSDFFYVWLRRSLRSVFPNLFATVAVPKAEELVATPYRHGSKAKAEKFFLDGMTQAMHNLAVQAHPAAPITIYYAFKQNESGNKGDTGRVGVSPANPSSKSGRDAHAPRETNNTGWETFLEAVLKSGLAITGTWPMRTENASRMISQDTNALASSIVLVCRPRAKEAGVISRRQFVRMLNETLPLALDAMTGAGSTDVPSASSKSGQDAHAPSPDVPSASSKSGQDAYAPSPVAPVDLSQAIIGPGMAIFSRYEAVLEADGTPMTVKTALQLINRFLAEDDFDADTQFCLHWFEQHGWEVGKFGEADVLARAKGTSVAGVQQAGVIESGGGNVRLLRWKELNPAWDPAKDPRIPVWQVLHQMILRYRTDGDSGAAKLYAALLAKTEAARQLAYRLYTLCERQGWAEDARAYNEVVTGWSGIESAAAKEMVLVQKTLFDDTGEIS</sequence>
<dbReference type="OrthoDB" id="9800801at2"/>
<dbReference type="PANTHER" id="PTHR36966">
    <property type="entry name" value="REP-ASSOCIATED TYROSINE TRANSPOSASE"/>
    <property type="match status" value="1"/>
</dbReference>
<dbReference type="InterPro" id="IPR002686">
    <property type="entry name" value="Transposase_17"/>
</dbReference>
<feature type="region of interest" description="Disordered" evidence="1">
    <location>
        <begin position="1041"/>
        <end position="1079"/>
    </location>
</feature>
<dbReference type="Gene3D" id="3.30.70.1290">
    <property type="entry name" value="Transposase IS200-like"/>
    <property type="match status" value="1"/>
</dbReference>
<dbReference type="InterPro" id="IPR009537">
    <property type="entry name" value="DUF1156"/>
</dbReference>
<feature type="region of interest" description="Disordered" evidence="1">
    <location>
        <begin position="933"/>
        <end position="963"/>
    </location>
</feature>
<dbReference type="NCBIfam" id="NF047646">
    <property type="entry name" value="REP_Tyr_transpos"/>
    <property type="match status" value="1"/>
</dbReference>
<dbReference type="KEGG" id="ipa:Isop_3374"/>
<gene>
    <name evidence="3" type="ordered locus">Isop_3374</name>
</gene>
<dbReference type="InParanoid" id="E8R6N2"/>
<dbReference type="Proteomes" id="UP000008631">
    <property type="component" value="Chromosome"/>
</dbReference>
<evidence type="ECO:0000259" key="2">
    <source>
        <dbReference type="SMART" id="SM01321"/>
    </source>
</evidence>
<feature type="domain" description="Transposase IS200-like" evidence="2">
    <location>
        <begin position="557"/>
        <end position="665"/>
    </location>
</feature>
<dbReference type="InterPro" id="IPR052715">
    <property type="entry name" value="RAYT_transposase"/>
</dbReference>
<name>E8R6N2_ISOPI</name>
<dbReference type="RefSeq" id="WP_013566222.1">
    <property type="nucleotide sequence ID" value="NC_014962.1"/>
</dbReference>
<dbReference type="InterPro" id="IPR036515">
    <property type="entry name" value="Transposase_17_sf"/>
</dbReference>
<reference evidence="3 4" key="2">
    <citation type="journal article" date="2011" name="Stand. Genomic Sci.">
        <title>Complete genome sequence of Isosphaera pallida type strain (IS1B).</title>
        <authorList>
            <consortium name="US DOE Joint Genome Institute (JGI-PGF)"/>
            <person name="Goker M."/>
            <person name="Cleland D."/>
            <person name="Saunders E."/>
            <person name="Lapidus A."/>
            <person name="Nolan M."/>
            <person name="Lucas S."/>
            <person name="Hammon N."/>
            <person name="Deshpande S."/>
            <person name="Cheng J.F."/>
            <person name="Tapia R."/>
            <person name="Han C."/>
            <person name="Goodwin L."/>
            <person name="Pitluck S."/>
            <person name="Liolios K."/>
            <person name="Pagani I."/>
            <person name="Ivanova N."/>
            <person name="Mavromatis K."/>
            <person name="Pati A."/>
            <person name="Chen A."/>
            <person name="Palaniappan K."/>
            <person name="Land M."/>
            <person name="Hauser L."/>
            <person name="Chang Y.J."/>
            <person name="Jeffries C.D."/>
            <person name="Detter J.C."/>
            <person name="Beck B."/>
            <person name="Woyke T."/>
            <person name="Bristow J."/>
            <person name="Eisen J.A."/>
            <person name="Markowitz V."/>
            <person name="Hugenholtz P."/>
            <person name="Kyrpides N.C."/>
            <person name="Klenk H.P."/>
        </authorList>
    </citation>
    <scope>NUCLEOTIDE SEQUENCE [LARGE SCALE GENOMIC DNA]</scope>
    <source>
        <strain evidence="4">ATCC 43644 / DSM 9630 / IS1B</strain>
    </source>
</reference>
<evidence type="ECO:0000313" key="3">
    <source>
        <dbReference type="EMBL" id="ADV63934.1"/>
    </source>
</evidence>
<feature type="region of interest" description="Disordered" evidence="1">
    <location>
        <begin position="700"/>
        <end position="721"/>
    </location>
</feature>
<proteinExistence type="predicted"/>
<accession>E8R6N2</accession>
<dbReference type="eggNOG" id="COG1943">
    <property type="taxonomic scope" value="Bacteria"/>
</dbReference>
<dbReference type="SMART" id="SM01321">
    <property type="entry name" value="Y1_Tnp"/>
    <property type="match status" value="1"/>
</dbReference>
<dbReference type="STRING" id="575540.Isop_3374"/>
<dbReference type="HOGENOM" id="CLU_007795_2_0_0"/>
<reference key="1">
    <citation type="submission" date="2010-11" db="EMBL/GenBank/DDBJ databases">
        <title>The complete sequence of chromosome of Isophaera pallida ATCC 43644.</title>
        <authorList>
            <consortium name="US DOE Joint Genome Institute (JGI-PGF)"/>
            <person name="Lucas S."/>
            <person name="Copeland A."/>
            <person name="Lapidus A."/>
            <person name="Bruce D."/>
            <person name="Goodwin L."/>
            <person name="Pitluck S."/>
            <person name="Kyrpides N."/>
            <person name="Mavromatis K."/>
            <person name="Pagani I."/>
            <person name="Ivanova N."/>
            <person name="Saunders E."/>
            <person name="Brettin T."/>
            <person name="Detter J.C."/>
            <person name="Han C."/>
            <person name="Tapia R."/>
            <person name="Land M."/>
            <person name="Hauser L."/>
            <person name="Markowitz V."/>
            <person name="Cheng J.-F."/>
            <person name="Hugenholtz P."/>
            <person name="Woyke T."/>
            <person name="Wu D."/>
            <person name="Eisen J.A."/>
        </authorList>
    </citation>
    <scope>NUCLEOTIDE SEQUENCE</scope>
    <source>
        <strain>ATCC 43644</strain>
    </source>
</reference>
<evidence type="ECO:0000313" key="4">
    <source>
        <dbReference type="Proteomes" id="UP000008631"/>
    </source>
</evidence>
<keyword evidence="4" id="KW-1185">Reference proteome</keyword>
<dbReference type="Pfam" id="PF01797">
    <property type="entry name" value="Y1_Tnp"/>
    <property type="match status" value="1"/>
</dbReference>
<dbReference type="EMBL" id="CP002353">
    <property type="protein sequence ID" value="ADV63934.1"/>
    <property type="molecule type" value="Genomic_DNA"/>
</dbReference>
<dbReference type="GO" id="GO:0004803">
    <property type="term" value="F:transposase activity"/>
    <property type="evidence" value="ECO:0007669"/>
    <property type="project" value="InterPro"/>
</dbReference>
<dbReference type="GO" id="GO:0006313">
    <property type="term" value="P:DNA transposition"/>
    <property type="evidence" value="ECO:0007669"/>
    <property type="project" value="InterPro"/>
</dbReference>
<dbReference type="PANTHER" id="PTHR36966:SF1">
    <property type="entry name" value="REP-ASSOCIATED TYROSINE TRANSPOSASE"/>
    <property type="match status" value="1"/>
</dbReference>
<evidence type="ECO:0000256" key="1">
    <source>
        <dbReference type="SAM" id="MobiDB-lite"/>
    </source>
</evidence>
<dbReference type="GO" id="GO:0043565">
    <property type="term" value="F:sequence-specific DNA binding"/>
    <property type="evidence" value="ECO:0007669"/>
    <property type="project" value="TreeGrafter"/>
</dbReference>
<dbReference type="eggNOG" id="COG1743">
    <property type="taxonomic scope" value="Bacteria"/>
</dbReference>
<dbReference type="Pfam" id="PF06634">
    <property type="entry name" value="DUF1156"/>
    <property type="match status" value="1"/>
</dbReference>
<protein>
    <recommendedName>
        <fullName evidence="2">Transposase IS200-like domain-containing protein</fullName>
    </recommendedName>
</protein>
<dbReference type="REBASE" id="31784">
    <property type="entry name" value="M.Ipa43644ORF3374P"/>
</dbReference>
<dbReference type="SUPFAM" id="SSF143422">
    <property type="entry name" value="Transposase IS200-like"/>
    <property type="match status" value="1"/>
</dbReference>
<organism evidence="3 4">
    <name type="scientific">Isosphaera pallida (strain ATCC 43644 / DSM 9630 / IS1B)</name>
    <dbReference type="NCBI Taxonomy" id="575540"/>
    <lineage>
        <taxon>Bacteria</taxon>
        <taxon>Pseudomonadati</taxon>
        <taxon>Planctomycetota</taxon>
        <taxon>Planctomycetia</taxon>
        <taxon>Isosphaerales</taxon>
        <taxon>Isosphaeraceae</taxon>
        <taxon>Isosphaera</taxon>
    </lineage>
</organism>